<name>A0AB33KW22_9FLAO</name>
<gene>
    <name evidence="1" type="ORF">Pbs1_10970</name>
</gene>
<dbReference type="EMBL" id="AP035888">
    <property type="protein sequence ID" value="BFP67754.1"/>
    <property type="molecule type" value="Genomic_DNA"/>
</dbReference>
<reference evidence="1" key="1">
    <citation type="submission" date="2024-08" db="EMBL/GenBank/DDBJ databases">
        <title>Whole genome sequence of Tenacibaculum sp. strain pbs-1 associated with black-spot shell disease in Akoya pearl oysters.</title>
        <authorList>
            <person name="Sakatoku A."/>
            <person name="Suzuki T."/>
            <person name="Hatano K."/>
            <person name="Seki M."/>
            <person name="Tanaka D."/>
            <person name="Nakamura S."/>
            <person name="Suzuki N."/>
            <person name="Isshiki T."/>
        </authorList>
    </citation>
    <scope>NUCLEOTIDE SEQUENCE</scope>
    <source>
        <strain evidence="1">Pbs-1</strain>
    </source>
</reference>
<accession>A0AB33KW22</accession>
<sequence length="151" mass="17519">MNPIRKIFFYKKQLNGRGRFGGVELELKKVKEKSKVIDKCEWKDWKAYTVDFQETNYMKSIKAYILTSIEYILENYNCGIGLEIGLTDIKVLPSDTQPTHILASVIIGVYGLISQHLNENQIALIDKFIIQNTDNEFPNYNELILEILKNN</sequence>
<proteinExistence type="predicted"/>
<protein>
    <submittedName>
        <fullName evidence="1">Uncharacterized protein</fullName>
    </submittedName>
</protein>
<evidence type="ECO:0000313" key="1">
    <source>
        <dbReference type="EMBL" id="BFP67754.1"/>
    </source>
</evidence>
<organism evidence="1">
    <name type="scientific">Tenacibaculum sp. Pbs-1</name>
    <dbReference type="NCBI Taxonomy" id="3238748"/>
    <lineage>
        <taxon>Bacteria</taxon>
        <taxon>Pseudomonadati</taxon>
        <taxon>Bacteroidota</taxon>
        <taxon>Flavobacteriia</taxon>
        <taxon>Flavobacteriales</taxon>
        <taxon>Flavobacteriaceae</taxon>
        <taxon>Tenacibaculum</taxon>
    </lineage>
</organism>
<dbReference type="AlphaFoldDB" id="A0AB33KW22"/>